<sequence>MYKIHAIKTLWSVTIIIIGLVFQTHYAHSVVKNQDAFLLRLSQSFGKDVSVRLHGVKQQGNDVFIDELTIKGSALSPDTSLKAVKFSGISETNRDYAIKKMDIASIHYLYEGSNIDAQNIVLYNVILPPNKGLFNQNIGFQYSKGQFKQIFLTDWRKKILGRLENGVISLRPSIRQNPISFSIAVTKVTVHVSNFPEGSTRTDFMAMGYGQATGNLRMEGAYGGDQSVMDLKNFALSLDNGGHLTGSFKMDGMTLESLLTIVTLQRENGRGNVSTSRMILGMIGQIQRYNFYGGHVRFDDRSFTQKLIQVEARRDNLTNEELKKNWNDNLPGWLSFAKETSFAQEAHDAINDYLLNPVSLEISSKPMKKLSLIMLAISGKLNQKQFIRQLNLKIMSNQKN</sequence>
<dbReference type="STRING" id="1094558.ME5_01418"/>
<dbReference type="PATRIC" id="fig|1094558.3.peg.1521"/>
<accession>J1JV65</accession>
<proteinExistence type="predicted"/>
<dbReference type="EMBL" id="AIMB01000008">
    <property type="protein sequence ID" value="EJF88867.1"/>
    <property type="molecule type" value="Genomic_DNA"/>
</dbReference>
<reference evidence="1 2" key="1">
    <citation type="submission" date="2012-03" db="EMBL/GenBank/DDBJ databases">
        <title>The Genome Sequence of Bartonella tamiae Th239.</title>
        <authorList>
            <consortium name="The Broad Institute Genome Sequencing Platform"/>
            <consortium name="The Broad Institute Genome Sequencing Center for Infectious Disease"/>
            <person name="Feldgarden M."/>
            <person name="Kirby J."/>
            <person name="Kosoy M."/>
            <person name="Birtles R."/>
            <person name="Probert W.S."/>
            <person name="Chiaraviglio L."/>
            <person name="Young S.K."/>
            <person name="Zeng Q."/>
            <person name="Gargeya S."/>
            <person name="Fitzgerald M."/>
            <person name="Haas B."/>
            <person name="Abouelleil A."/>
            <person name="Alvarado L."/>
            <person name="Arachchi H.M."/>
            <person name="Berlin A."/>
            <person name="Chapman S.B."/>
            <person name="Gearin G."/>
            <person name="Goldberg J."/>
            <person name="Griggs A."/>
            <person name="Gujja S."/>
            <person name="Hansen M."/>
            <person name="Heiman D."/>
            <person name="Howarth C."/>
            <person name="Larimer J."/>
            <person name="Lui A."/>
            <person name="MacDonald P.J.P."/>
            <person name="McCowen C."/>
            <person name="Montmayeur A."/>
            <person name="Murphy C."/>
            <person name="Neiman D."/>
            <person name="Pearson M."/>
            <person name="Priest M."/>
            <person name="Roberts A."/>
            <person name="Saif S."/>
            <person name="Shea T."/>
            <person name="Sisk P."/>
            <person name="Stolte C."/>
            <person name="Sykes S."/>
            <person name="Wortman J."/>
            <person name="Nusbaum C."/>
            <person name="Birren B."/>
        </authorList>
    </citation>
    <scope>NUCLEOTIDE SEQUENCE [LARGE SCALE GENOMIC DNA]</scope>
    <source>
        <strain evidence="1 2">Th239</strain>
    </source>
</reference>
<comment type="caution">
    <text evidence="1">The sequence shown here is derived from an EMBL/GenBank/DDBJ whole genome shotgun (WGS) entry which is preliminary data.</text>
</comment>
<protein>
    <submittedName>
        <fullName evidence="1">Uncharacterized protein</fullName>
    </submittedName>
</protein>
<evidence type="ECO:0000313" key="2">
    <source>
        <dbReference type="Proteomes" id="UP000008952"/>
    </source>
</evidence>
<dbReference type="HOGENOM" id="CLU_688238_0_0_5"/>
<dbReference type="AlphaFoldDB" id="J1JV65"/>
<evidence type="ECO:0000313" key="1">
    <source>
        <dbReference type="EMBL" id="EJF88867.1"/>
    </source>
</evidence>
<dbReference type="Proteomes" id="UP000008952">
    <property type="component" value="Unassembled WGS sequence"/>
</dbReference>
<organism evidence="1 2">
    <name type="scientific">Bartonella tamiae Th239</name>
    <dbReference type="NCBI Taxonomy" id="1094558"/>
    <lineage>
        <taxon>Bacteria</taxon>
        <taxon>Pseudomonadati</taxon>
        <taxon>Pseudomonadota</taxon>
        <taxon>Alphaproteobacteria</taxon>
        <taxon>Hyphomicrobiales</taxon>
        <taxon>Bartonellaceae</taxon>
        <taxon>Bartonella</taxon>
    </lineage>
</organism>
<dbReference type="OrthoDB" id="7824623at2"/>
<keyword evidence="2" id="KW-1185">Reference proteome</keyword>
<name>J1JV65_9HYPH</name>
<gene>
    <name evidence="1" type="ORF">ME5_01418</name>
</gene>